<name>A0A9D2HKK2_9BACT</name>
<dbReference type="InterPro" id="IPR036746">
    <property type="entry name" value="TT1725-like_sf"/>
</dbReference>
<dbReference type="SUPFAM" id="SSF103007">
    <property type="entry name" value="Hypothetical protein TT1725"/>
    <property type="match status" value="1"/>
</dbReference>
<reference evidence="1" key="1">
    <citation type="journal article" date="2021" name="PeerJ">
        <title>Extensive microbial diversity within the chicken gut microbiome revealed by metagenomics and culture.</title>
        <authorList>
            <person name="Gilroy R."/>
            <person name="Ravi A."/>
            <person name="Getino M."/>
            <person name="Pursley I."/>
            <person name="Horton D.L."/>
            <person name="Alikhan N.F."/>
            <person name="Baker D."/>
            <person name="Gharbi K."/>
            <person name="Hall N."/>
            <person name="Watson M."/>
            <person name="Adriaenssens E.M."/>
            <person name="Foster-Nyarko E."/>
            <person name="Jarju S."/>
            <person name="Secka A."/>
            <person name="Antonio M."/>
            <person name="Oren A."/>
            <person name="Chaudhuri R.R."/>
            <person name="La Ragione R."/>
            <person name="Hildebrand F."/>
            <person name="Pallen M.J."/>
        </authorList>
    </citation>
    <scope>NUCLEOTIDE SEQUENCE</scope>
    <source>
        <strain evidence="1">5032</strain>
    </source>
</reference>
<sequence>MFVALLTVEFALHGNDNLKAKRRVANSLKQKVRQRFNVAIAEAGSEDSLTRLRLTVVSLSNNESHLRSRMDKCALMMEAVCPEEMIDSEVEIHVAD</sequence>
<comment type="caution">
    <text evidence="1">The sequence shown here is derived from an EMBL/GenBank/DDBJ whole genome shotgun (WGS) entry which is preliminary data.</text>
</comment>
<evidence type="ECO:0000313" key="1">
    <source>
        <dbReference type="EMBL" id="HJA78431.1"/>
    </source>
</evidence>
<dbReference type="Pfam" id="PF04456">
    <property type="entry name" value="DUF503"/>
    <property type="match status" value="1"/>
</dbReference>
<evidence type="ECO:0000313" key="2">
    <source>
        <dbReference type="Proteomes" id="UP000823821"/>
    </source>
</evidence>
<gene>
    <name evidence="1" type="ORF">H9784_02500</name>
</gene>
<protein>
    <submittedName>
        <fullName evidence="1">DUF503 domain-containing protein</fullName>
    </submittedName>
</protein>
<dbReference type="Proteomes" id="UP000823821">
    <property type="component" value="Unassembled WGS sequence"/>
</dbReference>
<dbReference type="PANTHER" id="PTHR36441:SF1">
    <property type="entry name" value="DUF503 DOMAIN-CONTAINING PROTEIN"/>
    <property type="match status" value="1"/>
</dbReference>
<dbReference type="Gene3D" id="3.30.70.1120">
    <property type="entry name" value="TT1725-like"/>
    <property type="match status" value="1"/>
</dbReference>
<dbReference type="AlphaFoldDB" id="A0A9D2HKK2"/>
<organism evidence="1 2">
    <name type="scientific">Candidatus Desulfovibrio intestinavium</name>
    <dbReference type="NCBI Taxonomy" id="2838534"/>
    <lineage>
        <taxon>Bacteria</taxon>
        <taxon>Pseudomonadati</taxon>
        <taxon>Thermodesulfobacteriota</taxon>
        <taxon>Desulfovibrionia</taxon>
        <taxon>Desulfovibrionales</taxon>
        <taxon>Desulfovibrionaceae</taxon>
        <taxon>Desulfovibrio</taxon>
    </lineage>
</organism>
<proteinExistence type="predicted"/>
<dbReference type="PANTHER" id="PTHR36441">
    <property type="entry name" value="HYPOTHETICAL CYTOSOLIC PROTEIN"/>
    <property type="match status" value="1"/>
</dbReference>
<accession>A0A9D2HKK2</accession>
<dbReference type="InterPro" id="IPR007546">
    <property type="entry name" value="DUF503"/>
</dbReference>
<reference evidence="1" key="2">
    <citation type="submission" date="2021-04" db="EMBL/GenBank/DDBJ databases">
        <authorList>
            <person name="Gilroy R."/>
        </authorList>
    </citation>
    <scope>NUCLEOTIDE SEQUENCE</scope>
    <source>
        <strain evidence="1">5032</strain>
    </source>
</reference>
<dbReference type="EMBL" id="DWZD01000017">
    <property type="protein sequence ID" value="HJA78431.1"/>
    <property type="molecule type" value="Genomic_DNA"/>
</dbReference>